<comment type="caution">
    <text evidence="15">The sequence shown here is derived from an EMBL/GenBank/DDBJ whole genome shotgun (WGS) entry which is preliminary data.</text>
</comment>
<evidence type="ECO:0000259" key="14">
    <source>
        <dbReference type="Pfam" id="PF03717"/>
    </source>
</evidence>
<dbReference type="GO" id="GO:0071555">
    <property type="term" value="P:cell wall organization"/>
    <property type="evidence" value="ECO:0007669"/>
    <property type="project" value="UniProtKB-KW"/>
</dbReference>
<dbReference type="Pfam" id="PF00905">
    <property type="entry name" value="Transpeptidase"/>
    <property type="match status" value="1"/>
</dbReference>
<dbReference type="SUPFAM" id="SSF56519">
    <property type="entry name" value="Penicillin binding protein dimerisation domain"/>
    <property type="match status" value="1"/>
</dbReference>
<name>A0A0E2HCB7_9FIRM</name>
<dbReference type="GeneID" id="57960307"/>
<dbReference type="Pfam" id="PF03717">
    <property type="entry name" value="PBP_dimer"/>
    <property type="match status" value="1"/>
</dbReference>
<dbReference type="InterPro" id="IPR012338">
    <property type="entry name" value="Beta-lactam/transpept-like"/>
</dbReference>
<evidence type="ECO:0000313" key="16">
    <source>
        <dbReference type="Proteomes" id="UP000013085"/>
    </source>
</evidence>
<dbReference type="GO" id="GO:0009252">
    <property type="term" value="P:peptidoglycan biosynthetic process"/>
    <property type="evidence" value="ECO:0007669"/>
    <property type="project" value="UniProtKB-KW"/>
</dbReference>
<comment type="subcellular location">
    <subcellularLocation>
        <location evidence="2">Cell membrane</location>
    </subcellularLocation>
    <subcellularLocation>
        <location evidence="1">Membrane</location>
        <topology evidence="1">Single-pass membrane protein</topology>
    </subcellularLocation>
</comment>
<proteinExistence type="inferred from homology"/>
<dbReference type="RefSeq" id="WP_002583185.1">
    <property type="nucleotide sequence ID" value="NZ_KB851019.1"/>
</dbReference>
<feature type="region of interest" description="Disordered" evidence="11">
    <location>
        <begin position="790"/>
        <end position="809"/>
    </location>
</feature>
<comment type="similarity">
    <text evidence="3">Belongs to the transpeptidase family.</text>
</comment>
<keyword evidence="8 12" id="KW-1133">Transmembrane helix</keyword>
<dbReference type="AlphaFoldDB" id="A0A0E2HCB7"/>
<evidence type="ECO:0000313" key="15">
    <source>
        <dbReference type="EMBL" id="ENZ17324.1"/>
    </source>
</evidence>
<feature type="transmembrane region" description="Helical" evidence="12">
    <location>
        <begin position="21"/>
        <end position="40"/>
    </location>
</feature>
<dbReference type="SUPFAM" id="SSF56601">
    <property type="entry name" value="beta-lactamase/transpeptidase-like"/>
    <property type="match status" value="1"/>
</dbReference>
<feature type="domain" description="Penicillin-binding protein dimerisation" evidence="14">
    <location>
        <begin position="64"/>
        <end position="341"/>
    </location>
</feature>
<dbReference type="InterPro" id="IPR050515">
    <property type="entry name" value="Beta-lactam/transpept"/>
</dbReference>
<dbReference type="Gene3D" id="3.40.710.10">
    <property type="entry name" value="DD-peptidase/beta-lactamase superfamily"/>
    <property type="match status" value="1"/>
</dbReference>
<keyword evidence="9 12" id="KW-0472">Membrane</keyword>
<dbReference type="EMBL" id="AGYR01000016">
    <property type="protein sequence ID" value="ENZ17324.1"/>
    <property type="molecule type" value="Genomic_DNA"/>
</dbReference>
<dbReference type="PANTHER" id="PTHR30627:SF2">
    <property type="entry name" value="PEPTIDOGLYCAN D,D-TRANSPEPTIDASE MRDA"/>
    <property type="match status" value="1"/>
</dbReference>
<dbReference type="GO" id="GO:0005886">
    <property type="term" value="C:plasma membrane"/>
    <property type="evidence" value="ECO:0007669"/>
    <property type="project" value="UniProtKB-SubCell"/>
</dbReference>
<gene>
    <name evidence="15" type="ORF">HMPREF1090_01914</name>
</gene>
<dbReference type="InterPro" id="IPR036138">
    <property type="entry name" value="PBP_dimer_sf"/>
</dbReference>
<dbReference type="InterPro" id="IPR001460">
    <property type="entry name" value="PCN-bd_Tpept"/>
</dbReference>
<evidence type="ECO:0000256" key="7">
    <source>
        <dbReference type="ARBA" id="ARBA00022984"/>
    </source>
</evidence>
<evidence type="ECO:0000256" key="8">
    <source>
        <dbReference type="ARBA" id="ARBA00022989"/>
    </source>
</evidence>
<keyword evidence="4" id="KW-1003">Cell membrane</keyword>
<dbReference type="HOGENOM" id="CLU_009289_1_1_9"/>
<keyword evidence="5 12" id="KW-0812">Transmembrane</keyword>
<dbReference type="GO" id="GO:0008360">
    <property type="term" value="P:regulation of cell shape"/>
    <property type="evidence" value="ECO:0007669"/>
    <property type="project" value="UniProtKB-KW"/>
</dbReference>
<protein>
    <submittedName>
        <fullName evidence="15">Penicillin-binding protein 2</fullName>
    </submittedName>
</protein>
<accession>A0A0E2HCB7</accession>
<evidence type="ECO:0000256" key="11">
    <source>
        <dbReference type="SAM" id="MobiDB-lite"/>
    </source>
</evidence>
<dbReference type="InterPro" id="IPR005311">
    <property type="entry name" value="PBP_dimer"/>
</dbReference>
<keyword evidence="6" id="KW-0133">Cell shape</keyword>
<evidence type="ECO:0000256" key="1">
    <source>
        <dbReference type="ARBA" id="ARBA00004167"/>
    </source>
</evidence>
<evidence type="ECO:0000259" key="13">
    <source>
        <dbReference type="Pfam" id="PF00905"/>
    </source>
</evidence>
<dbReference type="PANTHER" id="PTHR30627">
    <property type="entry name" value="PEPTIDOGLYCAN D,D-TRANSPEPTIDASE"/>
    <property type="match status" value="1"/>
</dbReference>
<evidence type="ECO:0000256" key="6">
    <source>
        <dbReference type="ARBA" id="ARBA00022960"/>
    </source>
</evidence>
<dbReference type="GO" id="GO:0008658">
    <property type="term" value="F:penicillin binding"/>
    <property type="evidence" value="ECO:0007669"/>
    <property type="project" value="InterPro"/>
</dbReference>
<evidence type="ECO:0000256" key="4">
    <source>
        <dbReference type="ARBA" id="ARBA00022475"/>
    </source>
</evidence>
<dbReference type="Proteomes" id="UP000013085">
    <property type="component" value="Unassembled WGS sequence"/>
</dbReference>
<sequence length="973" mass="109246">MFDELLEIVKEFFKKLFSSRLFALSVIFTVMFAGLLGKLFQMQILDGSEYQETYMQRTEKSVTTPGSRGNIFDRNGNRLAYNELAYSVTIQDLGDYPRPSSRNQMLYRLVRILDRRGETVEGKFEIALDQNGEMFFTSSSDSARTRFFLNFYGLSSTTGLNDPKGRYPTNITAREAFERKKVDYELDKMKDEKGNPLVIPDNIALGMINIIYTMKLTEYQKYETTTVATNISNETMVEINENAADLKGVKVEQSYVRKYEDSIYFAPIIGYTGKVQEDQLSTLNEQWHQSDEAAGLPEDAPDKYDLNDIVGRIGIEKSMELELQGEKGYSRMYVDNMGRPREIIEKTDAKAGDDVYLTIDRDLQIAIYKLIEQQLAGIISYHLQYDDLDPNKTYDPSKIPIPVKDAYYQLINNNVLSLMDMSQEGASDIEKQIYSKYEASREQILAAIRNELLSSHALAMNDLPKDMATYMNYIYAYLSDGSVGIIQKDKIDQSSPEYQAWREGTISLRDYIYSGIAGNWVDTTRLDVTSKYSDADDIFTQLVDHVIESLRSDNKFTKRMFRYLINDEVITGRELCLALYAQGVLTYDAQAIAALQMGDSTYTYQFIKEKISDLELTPAQLALDPCTAGVVVTDVKTGEVRALVTYPSYDNNLMSGSVDAAYFSQLQDDMSRPLYNNATQAQKAPGSTFKPITAVAALEEGVIGLQDTIECTGIYDQISKPIKCWIWPGRHNSENIEEGIQNSCNYFFAELAHRLCMKPDGTYSPDQGLATLRKYAALFGLDHTSGVEISENEPQISSEDPERSAMGQGTHSYTNVQLSRYVAALANRGNVFELSLLDKLTDSDGNLIKDYTPAVSSHVDAADSTWDAVQTGMRRVITDSSAKSIFSDLPVEVAGKTGTAQEDKSRSNHAFFVSFAPYSHPEIAVTVNIPYGYAGTNAATLGKKVYEYYYEYTTLEQIESSGALGVSNVNIGD</sequence>
<organism evidence="15 16">
    <name type="scientific">[Clostridium] clostridioforme 90A8</name>
    <dbReference type="NCBI Taxonomy" id="999408"/>
    <lineage>
        <taxon>Bacteria</taxon>
        <taxon>Bacillati</taxon>
        <taxon>Bacillota</taxon>
        <taxon>Clostridia</taxon>
        <taxon>Lachnospirales</taxon>
        <taxon>Lachnospiraceae</taxon>
        <taxon>Enterocloster</taxon>
    </lineage>
</organism>
<evidence type="ECO:0000256" key="3">
    <source>
        <dbReference type="ARBA" id="ARBA00007171"/>
    </source>
</evidence>
<evidence type="ECO:0000256" key="12">
    <source>
        <dbReference type="SAM" id="Phobius"/>
    </source>
</evidence>
<evidence type="ECO:0000256" key="9">
    <source>
        <dbReference type="ARBA" id="ARBA00023136"/>
    </source>
</evidence>
<keyword evidence="7" id="KW-0573">Peptidoglycan synthesis</keyword>
<evidence type="ECO:0000256" key="10">
    <source>
        <dbReference type="ARBA" id="ARBA00023316"/>
    </source>
</evidence>
<evidence type="ECO:0000256" key="5">
    <source>
        <dbReference type="ARBA" id="ARBA00022692"/>
    </source>
</evidence>
<reference evidence="15 16" key="1">
    <citation type="submission" date="2013-01" db="EMBL/GenBank/DDBJ databases">
        <title>The Genome Sequence of Clostridium clostridioforme 90A8.</title>
        <authorList>
            <consortium name="The Broad Institute Genome Sequencing Platform"/>
            <person name="Earl A."/>
            <person name="Ward D."/>
            <person name="Feldgarden M."/>
            <person name="Gevers D."/>
            <person name="Courvalin P."/>
            <person name="Lambert T."/>
            <person name="Walker B."/>
            <person name="Young S.K."/>
            <person name="Zeng Q."/>
            <person name="Gargeya S."/>
            <person name="Fitzgerald M."/>
            <person name="Haas B."/>
            <person name="Abouelleil A."/>
            <person name="Alvarado L."/>
            <person name="Arachchi H.M."/>
            <person name="Berlin A.M."/>
            <person name="Chapman S.B."/>
            <person name="Dewar J."/>
            <person name="Goldberg J."/>
            <person name="Griggs A."/>
            <person name="Gujja S."/>
            <person name="Hansen M."/>
            <person name="Howarth C."/>
            <person name="Imamovic A."/>
            <person name="Larimer J."/>
            <person name="McCowan C."/>
            <person name="Murphy C."/>
            <person name="Neiman D."/>
            <person name="Pearson M."/>
            <person name="Priest M."/>
            <person name="Roberts A."/>
            <person name="Saif S."/>
            <person name="Shea T."/>
            <person name="Sisk P."/>
            <person name="Sykes S."/>
            <person name="Wortman J."/>
            <person name="Nusbaum C."/>
            <person name="Birren B."/>
        </authorList>
    </citation>
    <scope>NUCLEOTIDE SEQUENCE [LARGE SCALE GENOMIC DNA]</scope>
    <source>
        <strain evidence="15 16">90A8</strain>
    </source>
</reference>
<evidence type="ECO:0000256" key="2">
    <source>
        <dbReference type="ARBA" id="ARBA00004236"/>
    </source>
</evidence>
<dbReference type="Gene3D" id="3.90.1310.10">
    <property type="entry name" value="Penicillin-binding protein 2a (Domain 2)"/>
    <property type="match status" value="1"/>
</dbReference>
<keyword evidence="10" id="KW-0961">Cell wall biogenesis/degradation</keyword>
<dbReference type="PATRIC" id="fig|999408.3.peg.2057"/>
<dbReference type="GO" id="GO:0071972">
    <property type="term" value="F:peptidoglycan L,D-transpeptidase activity"/>
    <property type="evidence" value="ECO:0007669"/>
    <property type="project" value="TreeGrafter"/>
</dbReference>
<feature type="domain" description="Penicillin-binding protein transpeptidase" evidence="13">
    <location>
        <begin position="629"/>
        <end position="945"/>
    </location>
</feature>